<feature type="compositionally biased region" description="Basic and acidic residues" evidence="1">
    <location>
        <begin position="496"/>
        <end position="517"/>
    </location>
</feature>
<dbReference type="PANTHER" id="PTHR28422">
    <property type="entry name" value="SIMILAR TO HUMAN CHROMOSOME 15 OPEN READING FRAME 39"/>
    <property type="match status" value="1"/>
</dbReference>
<accession>A0A553QB10</accession>
<dbReference type="Pfam" id="PF17663">
    <property type="entry name" value="DUF5525"/>
    <property type="match status" value="2"/>
</dbReference>
<dbReference type="Proteomes" id="UP000316079">
    <property type="component" value="Unassembled WGS sequence"/>
</dbReference>
<dbReference type="Gene3D" id="2.80.10.70">
    <property type="entry name" value="Spindlin/Ssty"/>
    <property type="match status" value="1"/>
</dbReference>
<feature type="compositionally biased region" description="Polar residues" evidence="1">
    <location>
        <begin position="448"/>
        <end position="464"/>
    </location>
</feature>
<gene>
    <name evidence="2" type="ORF">DNTS_008182</name>
</gene>
<comment type="caution">
    <text evidence="2">The sequence shown here is derived from an EMBL/GenBank/DDBJ whole genome shotgun (WGS) entry which is preliminary data.</text>
</comment>
<feature type="compositionally biased region" description="Polar residues" evidence="1">
    <location>
        <begin position="688"/>
        <end position="703"/>
    </location>
</feature>
<dbReference type="AlphaFoldDB" id="A0A553QB10"/>
<dbReference type="InterPro" id="IPR042567">
    <property type="entry name" value="SPIN/Ssty_sf"/>
</dbReference>
<dbReference type="EMBL" id="SRMA01026161">
    <property type="protein sequence ID" value="TRY87120.1"/>
    <property type="molecule type" value="Genomic_DNA"/>
</dbReference>
<keyword evidence="3" id="KW-1185">Reference proteome</keyword>
<feature type="compositionally biased region" description="Polar residues" evidence="1">
    <location>
        <begin position="1045"/>
        <end position="1058"/>
    </location>
</feature>
<evidence type="ECO:0000256" key="1">
    <source>
        <dbReference type="SAM" id="MobiDB-lite"/>
    </source>
</evidence>
<evidence type="ECO:0000313" key="2">
    <source>
        <dbReference type="EMBL" id="TRY87120.1"/>
    </source>
</evidence>
<dbReference type="OrthoDB" id="9908305at2759"/>
<feature type="region of interest" description="Disordered" evidence="1">
    <location>
        <begin position="1044"/>
        <end position="1085"/>
    </location>
</feature>
<dbReference type="PANTHER" id="PTHR28422:SF1">
    <property type="entry name" value="SIMILAR TO HUMAN CHROMOSOME 15 OPEN READING FRAME 39"/>
    <property type="match status" value="1"/>
</dbReference>
<feature type="region of interest" description="Disordered" evidence="1">
    <location>
        <begin position="476"/>
        <end position="517"/>
    </location>
</feature>
<sequence>MYFYCPCLQFLPKFDVFQQSLLDTNRSSENEDSKMNNEQGQSSIGPLIQRHMEGIMGTVIPSGLPRGLPLSRTFFPYSLSGNDALEFSSTWGPTKTCVGEVPNPVVPSSVSDGSVGTSAVYRPDKVSIHREADVSRSAEQQQLTVKQRLAYYISSPRRHSPRPAGAISPVPGPKSMAHMRGSDPESYVGLSFPKPVYSNNPCCNDRGCTARHNYVMDHGPHTMSSQMYDDEWSAHLSHLAYLHKRGPEMLGQQMGLHIDHGMKDAMTEHYNGIVANGNRRHLPVMEPNYNYNISHSFINGAQEYCHRAQVPPQIYRGYTHAFEPVTLTHHEVPTKVYQDHSHMSKYPTVPRYYPPIHPESNRNDSNDNTNENVHHHMGQFHSALPKSISHPCSTIPPHSLLMSKNPSHVLNGMLVNKNQAPMLDHPQPSIHNHQSEHPLDFSRRRVQTPESTPIHSRQSGTSACSLSPTAIYKHSSIPSSLEQPEVEKYGSLNGSSKEHPSKPHKEVLKTRNPPDHDVMAKRHREQLETEMASKRQRTDIVCVLSDDEPSSPSSPPMPVINKVFSLAPYKVYFAATGMLSSLGSSKSNKPQESEETEFKREPEVQNCDVEPNSCENDLSLKQERPTSSVQSDSVEGFDIKKEKLHSEDASPHDSRVKEENSGSFPCCVVVKSDVEDERDLPLGEETENSVNKQRCTPAASLSSEVLRPDPLPLTKPSVTNVLPHSYNVVVLSELLKAPLIQPVAVTQSPVDRNQAISSSKHARHQFMQLHQSLCRLVNNRVSQTPRDELKNWLYKLDLQGSGKGQKVSCLLGSKLREKWLNGEETDVALKRVVSQLQKYIVSSDFPFLHVIRAGAIFVPMLVVKEILFPQIQSSFIDQVLQEHRVELRPTTLSEERQLTSLNKKAFSSKLRRLLSLKHLPEIYPDVLSLFYHASVCKFLGAVLSSSLENENTDSSDDFRSSSNQVDGTYLDAFETNTTEASVLKQSPCLKSKNKIGKVKTSCKRSFLDDSSSSEDDLSENPVRWSILGSVVINSSKEPHVEVNFGDQTQGQEPENSQWGRPLTADEMTSDASDEETESTSSSVQSRRSSIILKLRKVSSCEAQGKVTHYKKVADSSTEFSESVHYRKKKRKSSRRKTCDEFLTNDFNFYKKPSSKRRRQLSRSTGESGHLANGFPDLVGKRIRHLYEEKDKREVWYRGVVLRIHEPNVNPLKTVFEVKYDSEPEWQYYLELLLDYKKGWLQIER</sequence>
<feature type="region of interest" description="Disordered" evidence="1">
    <location>
        <begin position="580"/>
        <end position="660"/>
    </location>
</feature>
<feature type="compositionally biased region" description="Basic and acidic residues" evidence="1">
    <location>
        <begin position="637"/>
        <end position="660"/>
    </location>
</feature>
<proteinExistence type="predicted"/>
<dbReference type="InterPro" id="IPR037656">
    <property type="entry name" value="DUF5525"/>
</dbReference>
<name>A0A553QB10_9TELE</name>
<organism evidence="2 3">
    <name type="scientific">Danionella cerebrum</name>
    <dbReference type="NCBI Taxonomy" id="2873325"/>
    <lineage>
        <taxon>Eukaryota</taxon>
        <taxon>Metazoa</taxon>
        <taxon>Chordata</taxon>
        <taxon>Craniata</taxon>
        <taxon>Vertebrata</taxon>
        <taxon>Euteleostomi</taxon>
        <taxon>Actinopterygii</taxon>
        <taxon>Neopterygii</taxon>
        <taxon>Teleostei</taxon>
        <taxon>Ostariophysi</taxon>
        <taxon>Cypriniformes</taxon>
        <taxon>Danionidae</taxon>
        <taxon>Danioninae</taxon>
        <taxon>Danionella</taxon>
    </lineage>
</organism>
<evidence type="ECO:0000313" key="3">
    <source>
        <dbReference type="Proteomes" id="UP000316079"/>
    </source>
</evidence>
<feature type="compositionally biased region" description="Acidic residues" evidence="1">
    <location>
        <begin position="1067"/>
        <end position="1077"/>
    </location>
</feature>
<protein>
    <submittedName>
        <fullName evidence="2">Uncharacterized protein</fullName>
    </submittedName>
</protein>
<reference evidence="2 3" key="1">
    <citation type="journal article" date="2019" name="Sci. Data">
        <title>Hybrid genome assembly and annotation of Danionella translucida.</title>
        <authorList>
            <person name="Kadobianskyi M."/>
            <person name="Schulze L."/>
            <person name="Schuelke M."/>
            <person name="Judkewitz B."/>
        </authorList>
    </citation>
    <scope>NUCLEOTIDE SEQUENCE [LARGE SCALE GENOMIC DNA]</scope>
    <source>
        <strain evidence="2 3">Bolton</strain>
    </source>
</reference>
<feature type="region of interest" description="Disordered" evidence="1">
    <location>
        <begin position="677"/>
        <end position="707"/>
    </location>
</feature>
<feature type="region of interest" description="Disordered" evidence="1">
    <location>
        <begin position="445"/>
        <end position="464"/>
    </location>
</feature>
<feature type="compositionally biased region" description="Basic and acidic residues" evidence="1">
    <location>
        <begin position="589"/>
        <end position="603"/>
    </location>
</feature>
<feature type="compositionally biased region" description="Acidic residues" evidence="1">
    <location>
        <begin position="677"/>
        <end position="687"/>
    </location>
</feature>